<feature type="compositionally biased region" description="Polar residues" evidence="5">
    <location>
        <begin position="801"/>
        <end position="811"/>
    </location>
</feature>
<proteinExistence type="inferred from homology"/>
<evidence type="ECO:0000313" key="7">
    <source>
        <dbReference type="Proteomes" id="UP000005239"/>
    </source>
</evidence>
<accession>A0A8R1YA55</accession>
<dbReference type="GO" id="GO:0005634">
    <property type="term" value="C:nucleus"/>
    <property type="evidence" value="ECO:0000318"/>
    <property type="project" value="GO_Central"/>
</dbReference>
<feature type="compositionally biased region" description="Polar residues" evidence="5">
    <location>
        <begin position="718"/>
        <end position="727"/>
    </location>
</feature>
<dbReference type="PANTHER" id="PTHR13026:SF0">
    <property type="entry name" value="RIBOSOMAL RNA PROCESSING 1B"/>
    <property type="match status" value="1"/>
</dbReference>
<accession>A0A2A6BXX6</accession>
<dbReference type="AlphaFoldDB" id="A0A2A6BXX6"/>
<gene>
    <name evidence="6" type="primary">WBGene00101149</name>
</gene>
<feature type="region of interest" description="Disordered" evidence="5">
    <location>
        <begin position="387"/>
        <end position="519"/>
    </location>
</feature>
<dbReference type="Proteomes" id="UP000005239">
    <property type="component" value="Unassembled WGS sequence"/>
</dbReference>
<feature type="compositionally biased region" description="Polar residues" evidence="5">
    <location>
        <begin position="736"/>
        <end position="748"/>
    </location>
</feature>
<feature type="compositionally biased region" description="Basic and acidic residues" evidence="5">
    <location>
        <begin position="303"/>
        <end position="313"/>
    </location>
</feature>
<keyword evidence="3" id="KW-0698">rRNA processing</keyword>
<sequence length="874" mass="99512">MSHCGCSADYEQHWRIDDVWPARHSIPRSIVASVYDSNPLLKCMDVDLESVEIVFAQRLASGEPPVRAHALRELHKWIKSQSAKKPFGEEDLMRLCKGLHYVMWMQDKMILQAKLADNIASLVNIFESEDERALYVQCFFAALSKEWLCIDRWRMDKFLMLIRRLVRTAFLHLASLKWKKSVTEKYWNAFRATVMSNDRSFRDALKFHFASIFLDELDNAGSITTERVTDLVATFAQMLTLDISDYIFSSVVDEIFTTILHAMSDEMEGDEEEEEGEGEGEDEEEDEKMEEEDKEEDEEEVEEKEKEEEMKEAKEGIKFDYSSIGAMLFDVGKKESVKTKRRAKLYDLAKKFELAARGEDPFAMPEVSKHVPISGRTFHNAVQRAMSQDLKAHKGKAAGKETRKALRKRPAETDFSNGLAGNINLASFKPSEKKFKGEGAVSTKQTSGKKGQKRTTKVTSGGAINKKKRAAGLATGSAKMSAKGGGVKRKVSKRPKTKSGKAKAGKHSTQNPLHKQQNEQGKVIERNVRKEDEEEKGWKRMSSLTIPDYGLKTDDIKYFSMESVVRGRGADRLKYLDLQGRWVLSGSSIPYISSAFNHLQRLNDASVPMRDIQEQPINAIGLIGWTKSSIEEEEEKPVERRSQTLPRRQPLREQQPVVIKKEPAEPRENVPYRSAGYGDAHERRRMSLSSDRSRSASPQKQYYSAERLSPDDRGYKSGTPSPRQNELSDPWRPPHRTQTLTSRPSSRIRQYDTEYDDSLIKQSGENRHYSDELRIHTKGHSHTAEKRHYNISPRSIGSAGESLSGSEQGSPNLRDRNADEVLMMAYHAKRSTESPRIARRDWSLCSNQLSITASSHSVQYEHMNNKESVLQIVK</sequence>
<protein>
    <submittedName>
        <fullName evidence="6">Uncharacterized protein</fullName>
    </submittedName>
</protein>
<dbReference type="GO" id="GO:0006364">
    <property type="term" value="P:rRNA processing"/>
    <property type="evidence" value="ECO:0007669"/>
    <property type="project" value="UniProtKB-KW"/>
</dbReference>
<dbReference type="EnsemblMetazoa" id="PPA11595.1">
    <property type="protein sequence ID" value="PPA11595.1"/>
    <property type="gene ID" value="WBGene00101149"/>
</dbReference>
<feature type="compositionally biased region" description="Basic residues" evidence="5">
    <location>
        <begin position="486"/>
        <end position="506"/>
    </location>
</feature>
<dbReference type="GO" id="GO:0030688">
    <property type="term" value="C:preribosome, small subunit precursor"/>
    <property type="evidence" value="ECO:0007669"/>
    <property type="project" value="InterPro"/>
</dbReference>
<keyword evidence="4" id="KW-0539">Nucleus</keyword>
<evidence type="ECO:0000256" key="2">
    <source>
        <dbReference type="ARBA" id="ARBA00006374"/>
    </source>
</evidence>
<dbReference type="InterPro" id="IPR016024">
    <property type="entry name" value="ARM-type_fold"/>
</dbReference>
<feature type="compositionally biased region" description="Acidic residues" evidence="5">
    <location>
        <begin position="265"/>
        <end position="302"/>
    </location>
</feature>
<evidence type="ECO:0000313" key="6">
    <source>
        <dbReference type="EnsemblMetazoa" id="PPA11595.1"/>
    </source>
</evidence>
<dbReference type="SUPFAM" id="SSF48371">
    <property type="entry name" value="ARM repeat"/>
    <property type="match status" value="1"/>
</dbReference>
<dbReference type="InterPro" id="IPR010301">
    <property type="entry name" value="RRP1"/>
</dbReference>
<comment type="similarity">
    <text evidence="2">Belongs to the RRP1 family.</text>
</comment>
<organism evidence="6 7">
    <name type="scientific">Pristionchus pacificus</name>
    <name type="common">Parasitic nematode worm</name>
    <dbReference type="NCBI Taxonomy" id="54126"/>
    <lineage>
        <taxon>Eukaryota</taxon>
        <taxon>Metazoa</taxon>
        <taxon>Ecdysozoa</taxon>
        <taxon>Nematoda</taxon>
        <taxon>Chromadorea</taxon>
        <taxon>Rhabditida</taxon>
        <taxon>Rhabditina</taxon>
        <taxon>Diplogasteromorpha</taxon>
        <taxon>Diplogasteroidea</taxon>
        <taxon>Neodiplogasteridae</taxon>
        <taxon>Pristionchus</taxon>
    </lineage>
</organism>
<evidence type="ECO:0000256" key="3">
    <source>
        <dbReference type="ARBA" id="ARBA00022552"/>
    </source>
</evidence>
<evidence type="ECO:0000256" key="5">
    <source>
        <dbReference type="SAM" id="MobiDB-lite"/>
    </source>
</evidence>
<keyword evidence="7" id="KW-1185">Reference proteome</keyword>
<feature type="compositionally biased region" description="Polar residues" evidence="5">
    <location>
        <begin position="507"/>
        <end position="519"/>
    </location>
</feature>
<feature type="compositionally biased region" description="Basic and acidic residues" evidence="5">
    <location>
        <begin position="764"/>
        <end position="775"/>
    </location>
</feature>
<comment type="subcellular location">
    <subcellularLocation>
        <location evidence="1">Nucleus</location>
    </subcellularLocation>
</comment>
<reference evidence="6" key="2">
    <citation type="submission" date="2022-06" db="UniProtKB">
        <authorList>
            <consortium name="EnsemblMetazoa"/>
        </authorList>
    </citation>
    <scope>IDENTIFICATION</scope>
    <source>
        <strain evidence="6">PS312</strain>
    </source>
</reference>
<dbReference type="Pfam" id="PF05997">
    <property type="entry name" value="Nop52"/>
    <property type="match status" value="1"/>
</dbReference>
<feature type="compositionally biased region" description="Basic and acidic residues" evidence="5">
    <location>
        <begin position="398"/>
        <end position="412"/>
    </location>
</feature>
<feature type="region of interest" description="Disordered" evidence="5">
    <location>
        <begin position="265"/>
        <end position="313"/>
    </location>
</feature>
<feature type="compositionally biased region" description="Basic and acidic residues" evidence="5">
    <location>
        <begin position="659"/>
        <end position="670"/>
    </location>
</feature>
<evidence type="ECO:0000256" key="1">
    <source>
        <dbReference type="ARBA" id="ARBA00004123"/>
    </source>
</evidence>
<evidence type="ECO:0000256" key="4">
    <source>
        <dbReference type="ARBA" id="ARBA00023242"/>
    </source>
</evidence>
<reference evidence="7" key="1">
    <citation type="journal article" date="2008" name="Nat. Genet.">
        <title>The Pristionchus pacificus genome provides a unique perspective on nematode lifestyle and parasitism.</title>
        <authorList>
            <person name="Dieterich C."/>
            <person name="Clifton S.W."/>
            <person name="Schuster L.N."/>
            <person name="Chinwalla A."/>
            <person name="Delehaunty K."/>
            <person name="Dinkelacker I."/>
            <person name="Fulton L."/>
            <person name="Fulton R."/>
            <person name="Godfrey J."/>
            <person name="Minx P."/>
            <person name="Mitreva M."/>
            <person name="Roeseler W."/>
            <person name="Tian H."/>
            <person name="Witte H."/>
            <person name="Yang S.P."/>
            <person name="Wilson R.K."/>
            <person name="Sommer R.J."/>
        </authorList>
    </citation>
    <scope>NUCLEOTIDE SEQUENCE [LARGE SCALE GENOMIC DNA]</scope>
    <source>
        <strain evidence="7">PS312</strain>
    </source>
</reference>
<feature type="region of interest" description="Disordered" evidence="5">
    <location>
        <begin position="631"/>
        <end position="816"/>
    </location>
</feature>
<dbReference type="PANTHER" id="PTHR13026">
    <property type="entry name" value="NNP-1 PROTEIN NOVEL NUCLEAR PROTEIN 1 NOP52"/>
    <property type="match status" value="1"/>
</dbReference>
<name>A0A2A6BXX6_PRIPA</name>